<name>A0A2S5R7K9_9PROT</name>
<protein>
    <recommendedName>
        <fullName evidence="3">Transposase</fullName>
    </recommendedName>
</protein>
<keyword evidence="2" id="KW-1185">Reference proteome</keyword>
<evidence type="ECO:0008006" key="3">
    <source>
        <dbReference type="Google" id="ProtNLM"/>
    </source>
</evidence>
<proteinExistence type="predicted"/>
<gene>
    <name evidence="1" type="ORF">HCUR_01272</name>
</gene>
<dbReference type="AlphaFoldDB" id="A0A2S5R7K9"/>
<evidence type="ECO:0000313" key="1">
    <source>
        <dbReference type="EMBL" id="PPE03290.1"/>
    </source>
</evidence>
<organism evidence="1 2">
    <name type="scientific">Holospora curviuscula</name>
    <dbReference type="NCBI Taxonomy" id="1082868"/>
    <lineage>
        <taxon>Bacteria</taxon>
        <taxon>Pseudomonadati</taxon>
        <taxon>Pseudomonadota</taxon>
        <taxon>Alphaproteobacteria</taxon>
        <taxon>Holosporales</taxon>
        <taxon>Holosporaceae</taxon>
        <taxon>Holospora</taxon>
    </lineage>
</organism>
<comment type="caution">
    <text evidence="1">The sequence shown here is derived from an EMBL/GenBank/DDBJ whole genome shotgun (WGS) entry which is preliminary data.</text>
</comment>
<sequence length="48" mass="5644">MRLQRIRDDQWEEIKERLSGKKGDSEPTGNDNQKFINAVMWIARKSAP</sequence>
<dbReference type="Proteomes" id="UP000239425">
    <property type="component" value="Unassembled WGS sequence"/>
</dbReference>
<dbReference type="EMBL" id="PHHC01000118">
    <property type="protein sequence ID" value="PPE03290.1"/>
    <property type="molecule type" value="Genomic_DNA"/>
</dbReference>
<reference evidence="1 2" key="1">
    <citation type="submission" date="2017-11" db="EMBL/GenBank/DDBJ databases">
        <title>Comparative genomic analysis of Holospora spp., intranuclear symbionts of paramecia.</title>
        <authorList>
            <person name="Garushyants S.K."/>
            <person name="Beliavskaya A."/>
            <person name="Malko D.B."/>
            <person name="Logacheva M.D."/>
            <person name="Rautian M.S."/>
            <person name="Gelfand M.S."/>
        </authorList>
    </citation>
    <scope>NUCLEOTIDE SEQUENCE [LARGE SCALE GENOMIC DNA]</scope>
    <source>
        <strain evidence="2">02AZ16</strain>
    </source>
</reference>
<accession>A0A2S5R7K9</accession>
<evidence type="ECO:0000313" key="2">
    <source>
        <dbReference type="Proteomes" id="UP000239425"/>
    </source>
</evidence>